<sequence>MEVMAELNTEFFDDSAPAVGPGGLVNLSRVSRDLSKGQSTKDEALRALPPPPPPPQKKRSDLYGPGVGAGPGRATPTTPLPRRATRQRRQGARGDAREEDARGRAEDAAGARAARRARGRGPAGRRRRGRRQGRGRVRRARRRSSSSPRTSTRRSGAAAASRPSRRPAASLTSQRCGATATTPLASGRVASAATRALDGAARLGALAVGAGRRGHALARDRAPAALVAVATVRRLAPLASGRRAASRGLPPRRRRAAGRRRRRGPRRPRRAGGAGAGASGLVAAYAASRASGASPGPTRRPLLALAWLSKPDVDGLRRRLDPDRAGPGPPLAARLRRRGRLRAAAGGLEDRRPYLGVFGTWFACRDAGVAARLTPT</sequence>
<feature type="compositionally biased region" description="Low complexity" evidence="1">
    <location>
        <begin position="145"/>
        <end position="170"/>
    </location>
</feature>
<feature type="compositionally biased region" description="Basic residues" evidence="1">
    <location>
        <begin position="250"/>
        <end position="270"/>
    </location>
</feature>
<reference evidence="2 3" key="1">
    <citation type="submission" date="2024-03" db="EMBL/GenBank/DDBJ databases">
        <title>Aureococcus anophagefferens CCMP1851 and Kratosvirus quantuckense: Draft genome of a second virus-susceptible host strain in the model system.</title>
        <authorList>
            <person name="Chase E."/>
            <person name="Truchon A.R."/>
            <person name="Schepens W."/>
            <person name="Wilhelm S.W."/>
        </authorList>
    </citation>
    <scope>NUCLEOTIDE SEQUENCE [LARGE SCALE GENOMIC DNA]</scope>
    <source>
        <strain evidence="2 3">CCMP1851</strain>
    </source>
</reference>
<feature type="region of interest" description="Disordered" evidence="1">
    <location>
        <begin position="1"/>
        <end position="179"/>
    </location>
</feature>
<evidence type="ECO:0000313" key="2">
    <source>
        <dbReference type="EMBL" id="KAK7240582.1"/>
    </source>
</evidence>
<name>A0ABR1FX43_AURAN</name>
<evidence type="ECO:0000256" key="1">
    <source>
        <dbReference type="SAM" id="MobiDB-lite"/>
    </source>
</evidence>
<feature type="compositionally biased region" description="Basic residues" evidence="1">
    <location>
        <begin position="113"/>
        <end position="144"/>
    </location>
</feature>
<proteinExistence type="predicted"/>
<accession>A0ABR1FX43</accession>
<feature type="compositionally biased region" description="Low complexity" evidence="1">
    <location>
        <begin position="72"/>
        <end position="82"/>
    </location>
</feature>
<comment type="caution">
    <text evidence="2">The sequence shown here is derived from an EMBL/GenBank/DDBJ whole genome shotgun (WGS) entry which is preliminary data.</text>
</comment>
<protein>
    <submittedName>
        <fullName evidence="2">Uncharacterized protein</fullName>
    </submittedName>
</protein>
<keyword evidence="3" id="KW-1185">Reference proteome</keyword>
<dbReference type="EMBL" id="JBBJCI010000210">
    <property type="protein sequence ID" value="KAK7240582.1"/>
    <property type="molecule type" value="Genomic_DNA"/>
</dbReference>
<dbReference type="Proteomes" id="UP001363151">
    <property type="component" value="Unassembled WGS sequence"/>
</dbReference>
<feature type="compositionally biased region" description="Basic and acidic residues" evidence="1">
    <location>
        <begin position="92"/>
        <end position="109"/>
    </location>
</feature>
<feature type="region of interest" description="Disordered" evidence="1">
    <location>
        <begin position="241"/>
        <end position="276"/>
    </location>
</feature>
<evidence type="ECO:0000313" key="3">
    <source>
        <dbReference type="Proteomes" id="UP001363151"/>
    </source>
</evidence>
<organism evidence="2 3">
    <name type="scientific">Aureococcus anophagefferens</name>
    <name type="common">Harmful bloom alga</name>
    <dbReference type="NCBI Taxonomy" id="44056"/>
    <lineage>
        <taxon>Eukaryota</taxon>
        <taxon>Sar</taxon>
        <taxon>Stramenopiles</taxon>
        <taxon>Ochrophyta</taxon>
        <taxon>Pelagophyceae</taxon>
        <taxon>Pelagomonadales</taxon>
        <taxon>Pelagomonadaceae</taxon>
        <taxon>Aureococcus</taxon>
    </lineage>
</organism>
<gene>
    <name evidence="2" type="ORF">SO694_00057147</name>
</gene>
<feature type="compositionally biased region" description="Basic and acidic residues" evidence="1">
    <location>
        <begin position="30"/>
        <end position="45"/>
    </location>
</feature>